<dbReference type="Pfam" id="PF00881">
    <property type="entry name" value="Nitroreductase"/>
    <property type="match status" value="1"/>
</dbReference>
<name>X0UC13_9ZZZZ</name>
<dbReference type="AlphaFoldDB" id="X0UC13"/>
<feature type="domain" description="Nitroreductase" evidence="3">
    <location>
        <begin position="7"/>
        <end position="65"/>
    </location>
</feature>
<proteinExistence type="inferred from homology"/>
<sequence>MELFEAINNRRSIRRYTTDQVDDDKVNKILEAGRWAPSWANTQCWRFMVVRDPEIKARIGQSLMRVKIEGKLVDNPGTKAINDVPVLIVVCAKTNKSGCKP</sequence>
<evidence type="ECO:0000256" key="1">
    <source>
        <dbReference type="ARBA" id="ARBA00007118"/>
    </source>
</evidence>
<dbReference type="GO" id="GO:0016491">
    <property type="term" value="F:oxidoreductase activity"/>
    <property type="evidence" value="ECO:0007669"/>
    <property type="project" value="UniProtKB-KW"/>
</dbReference>
<dbReference type="PANTHER" id="PTHR43673">
    <property type="entry name" value="NAD(P)H NITROREDUCTASE YDGI-RELATED"/>
    <property type="match status" value="1"/>
</dbReference>
<comment type="similarity">
    <text evidence="1">Belongs to the nitroreductase family.</text>
</comment>
<dbReference type="Gene3D" id="3.40.109.10">
    <property type="entry name" value="NADH Oxidase"/>
    <property type="match status" value="1"/>
</dbReference>
<feature type="non-terminal residue" evidence="4">
    <location>
        <position position="101"/>
    </location>
</feature>
<dbReference type="EMBL" id="BARS01013563">
    <property type="protein sequence ID" value="GAF97922.1"/>
    <property type="molecule type" value="Genomic_DNA"/>
</dbReference>
<dbReference type="PANTHER" id="PTHR43673:SF10">
    <property type="entry name" value="NADH DEHYDROGENASE_NAD(P)H NITROREDUCTASE XCC3605-RELATED"/>
    <property type="match status" value="1"/>
</dbReference>
<evidence type="ECO:0000259" key="3">
    <source>
        <dbReference type="Pfam" id="PF00881"/>
    </source>
</evidence>
<protein>
    <recommendedName>
        <fullName evidence="3">Nitroreductase domain-containing protein</fullName>
    </recommendedName>
</protein>
<keyword evidence="2" id="KW-0560">Oxidoreductase</keyword>
<dbReference type="InterPro" id="IPR029479">
    <property type="entry name" value="Nitroreductase"/>
</dbReference>
<dbReference type="SUPFAM" id="SSF55469">
    <property type="entry name" value="FMN-dependent nitroreductase-like"/>
    <property type="match status" value="1"/>
</dbReference>
<accession>X0UC13</accession>
<evidence type="ECO:0000256" key="2">
    <source>
        <dbReference type="ARBA" id="ARBA00023002"/>
    </source>
</evidence>
<comment type="caution">
    <text evidence="4">The sequence shown here is derived from an EMBL/GenBank/DDBJ whole genome shotgun (WGS) entry which is preliminary data.</text>
</comment>
<evidence type="ECO:0000313" key="4">
    <source>
        <dbReference type="EMBL" id="GAF97922.1"/>
    </source>
</evidence>
<organism evidence="4">
    <name type="scientific">marine sediment metagenome</name>
    <dbReference type="NCBI Taxonomy" id="412755"/>
    <lineage>
        <taxon>unclassified sequences</taxon>
        <taxon>metagenomes</taxon>
        <taxon>ecological metagenomes</taxon>
    </lineage>
</organism>
<gene>
    <name evidence="4" type="ORF">S01H1_23468</name>
</gene>
<dbReference type="InterPro" id="IPR000415">
    <property type="entry name" value="Nitroreductase-like"/>
</dbReference>
<reference evidence="4" key="1">
    <citation type="journal article" date="2014" name="Front. Microbiol.">
        <title>High frequency of phylogenetically diverse reductive dehalogenase-homologous genes in deep subseafloor sedimentary metagenomes.</title>
        <authorList>
            <person name="Kawai M."/>
            <person name="Futagami T."/>
            <person name="Toyoda A."/>
            <person name="Takaki Y."/>
            <person name="Nishi S."/>
            <person name="Hori S."/>
            <person name="Arai W."/>
            <person name="Tsubouchi T."/>
            <person name="Morono Y."/>
            <person name="Uchiyama I."/>
            <person name="Ito T."/>
            <person name="Fujiyama A."/>
            <person name="Inagaki F."/>
            <person name="Takami H."/>
        </authorList>
    </citation>
    <scope>NUCLEOTIDE SEQUENCE</scope>
    <source>
        <strain evidence="4">Expedition CK06-06</strain>
    </source>
</reference>